<dbReference type="eggNOG" id="COG4639">
    <property type="taxonomic scope" value="Bacteria"/>
</dbReference>
<evidence type="ECO:0000313" key="1">
    <source>
        <dbReference type="EMBL" id="OBY10059.1"/>
    </source>
</evidence>
<dbReference type="RefSeq" id="WP_065254713.1">
    <property type="nucleotide sequence ID" value="NZ_CABHIH010000003.1"/>
</dbReference>
<dbReference type="NCBIfam" id="NF005253">
    <property type="entry name" value="PRK06762.1-4"/>
    <property type="match status" value="1"/>
</dbReference>
<keyword evidence="1" id="KW-0418">Kinase</keyword>
<dbReference type="Pfam" id="PF13671">
    <property type="entry name" value="AAA_33"/>
    <property type="match status" value="1"/>
</dbReference>
<keyword evidence="1" id="KW-0808">Transferase</keyword>
<dbReference type="AlphaFoldDB" id="A0A1B8RMF8"/>
<evidence type="ECO:0000313" key="2">
    <source>
        <dbReference type="Proteomes" id="UP000092714"/>
    </source>
</evidence>
<sequence length="166" mass="19416">MAELIIIRGNSGSGKTTLARNLQRKFGRNTMVISQDVIRRDMLMERDGFDTKALPLLIELLKYGRRNCEVTILEGILNSQWYEPLFETAILEYGSNIHAYYYDIPFEETVQRHKTKPNCNEFGEDSMKRWWKEKDYIKIIDEIKFTSDVSVEKAIEIISDNLVNTI</sequence>
<dbReference type="Gene3D" id="3.40.50.300">
    <property type="entry name" value="P-loop containing nucleotide triphosphate hydrolases"/>
    <property type="match status" value="1"/>
</dbReference>
<gene>
    <name evidence="1" type="ORF">CP373A1_13235</name>
</gene>
<dbReference type="NCBIfam" id="NF005255">
    <property type="entry name" value="PRK06762.2-2"/>
    <property type="match status" value="1"/>
</dbReference>
<proteinExistence type="predicted"/>
<keyword evidence="2" id="KW-1185">Reference proteome</keyword>
<dbReference type="OrthoDB" id="9781848at2"/>
<organism evidence="1 2">
    <name type="scientific">Clostridium paraputrificum</name>
    <dbReference type="NCBI Taxonomy" id="29363"/>
    <lineage>
        <taxon>Bacteria</taxon>
        <taxon>Bacillati</taxon>
        <taxon>Bacillota</taxon>
        <taxon>Clostridia</taxon>
        <taxon>Eubacteriales</taxon>
        <taxon>Clostridiaceae</taxon>
        <taxon>Clostridium</taxon>
    </lineage>
</organism>
<protein>
    <submittedName>
        <fullName evidence="1">Uridine kinase</fullName>
    </submittedName>
</protein>
<dbReference type="GO" id="GO:0016301">
    <property type="term" value="F:kinase activity"/>
    <property type="evidence" value="ECO:0007669"/>
    <property type="project" value="UniProtKB-KW"/>
</dbReference>
<dbReference type="SUPFAM" id="SSF52540">
    <property type="entry name" value="P-loop containing nucleoside triphosphate hydrolases"/>
    <property type="match status" value="1"/>
</dbReference>
<dbReference type="Proteomes" id="UP000092714">
    <property type="component" value="Unassembled WGS sequence"/>
</dbReference>
<dbReference type="InterPro" id="IPR027417">
    <property type="entry name" value="P-loop_NTPase"/>
</dbReference>
<comment type="caution">
    <text evidence="1">The sequence shown here is derived from an EMBL/GenBank/DDBJ whole genome shotgun (WGS) entry which is preliminary data.</text>
</comment>
<name>A0A1B8RMF8_9CLOT</name>
<dbReference type="EMBL" id="MAPZ01000025">
    <property type="protein sequence ID" value="OBY10059.1"/>
    <property type="molecule type" value="Genomic_DNA"/>
</dbReference>
<reference evidence="1 2" key="1">
    <citation type="submission" date="2016-06" db="EMBL/GenBank/DDBJ databases">
        <authorList>
            <person name="Kjaerup R.B."/>
            <person name="Dalgaard T.S."/>
            <person name="Juul-Madsen H.R."/>
        </authorList>
    </citation>
    <scope>NUCLEOTIDE SEQUENCE [LARGE SCALE GENOMIC DNA]</scope>
    <source>
        <strain evidence="1 2">373-A1</strain>
    </source>
</reference>
<accession>A0A1B8RMF8</accession>